<feature type="compositionally biased region" description="Pro residues" evidence="1">
    <location>
        <begin position="41"/>
        <end position="72"/>
    </location>
</feature>
<sequence>MSEDNPRRHARRLSRGEADLWAKATADVRPSRTRPKKPVASPAPPGEPVPPPAAPAPTIPATPARAPKPAPPVLDIDRRTRVKLKRGRLDVDAKIDLHGMRQAEAQRALNSFLRRAQADGARIAIVVTGKGATRDEGGVLRRVVPLWLEAAALRDVVSGFGSAARHHGGEGALYVRIRRAR</sequence>
<comment type="caution">
    <text evidence="3">The sequence shown here is derived from an EMBL/GenBank/DDBJ whole genome shotgun (WGS) entry which is preliminary data.</text>
</comment>
<evidence type="ECO:0000259" key="2">
    <source>
        <dbReference type="PROSITE" id="PS50828"/>
    </source>
</evidence>
<reference evidence="3 4" key="1">
    <citation type="submission" date="2024-02" db="EMBL/GenBank/DDBJ databases">
        <authorList>
            <person name="Grouzdev D."/>
        </authorList>
    </citation>
    <scope>NUCLEOTIDE SEQUENCE [LARGE SCALE GENOMIC DNA]</scope>
    <source>
        <strain evidence="3 4">9N</strain>
    </source>
</reference>
<evidence type="ECO:0000313" key="3">
    <source>
        <dbReference type="EMBL" id="MEF3366898.1"/>
    </source>
</evidence>
<dbReference type="RefSeq" id="WP_332081920.1">
    <property type="nucleotide sequence ID" value="NZ_JAZHYN010000026.1"/>
</dbReference>
<keyword evidence="4" id="KW-1185">Reference proteome</keyword>
<dbReference type="SMART" id="SM00463">
    <property type="entry name" value="SMR"/>
    <property type="match status" value="1"/>
</dbReference>
<name>A0ABU7XHN6_9HYPH</name>
<protein>
    <submittedName>
        <fullName evidence="3">Smr/MutS family protein</fullName>
    </submittedName>
</protein>
<dbReference type="InterPro" id="IPR002625">
    <property type="entry name" value="Smr_dom"/>
</dbReference>
<dbReference type="InterPro" id="IPR036063">
    <property type="entry name" value="Smr_dom_sf"/>
</dbReference>
<feature type="domain" description="Smr" evidence="2">
    <location>
        <begin position="95"/>
        <end position="178"/>
    </location>
</feature>
<accession>A0ABU7XHN6</accession>
<dbReference type="Gene3D" id="3.30.1370.110">
    <property type="match status" value="1"/>
</dbReference>
<evidence type="ECO:0000313" key="4">
    <source>
        <dbReference type="Proteomes" id="UP001350748"/>
    </source>
</evidence>
<dbReference type="EMBL" id="JAZHYN010000026">
    <property type="protein sequence ID" value="MEF3366898.1"/>
    <property type="molecule type" value="Genomic_DNA"/>
</dbReference>
<dbReference type="PANTHER" id="PTHR35562:SF2">
    <property type="entry name" value="DNA ENDONUCLEASE SMRA-RELATED"/>
    <property type="match status" value="1"/>
</dbReference>
<dbReference type="Pfam" id="PF01713">
    <property type="entry name" value="Smr"/>
    <property type="match status" value="1"/>
</dbReference>
<proteinExistence type="predicted"/>
<dbReference type="PANTHER" id="PTHR35562">
    <property type="entry name" value="DNA ENDONUCLEASE SMRA-RELATED"/>
    <property type="match status" value="1"/>
</dbReference>
<gene>
    <name evidence="3" type="ORF">V3H18_10175</name>
</gene>
<dbReference type="SUPFAM" id="SSF160443">
    <property type="entry name" value="SMR domain-like"/>
    <property type="match status" value="1"/>
</dbReference>
<evidence type="ECO:0000256" key="1">
    <source>
        <dbReference type="SAM" id="MobiDB-lite"/>
    </source>
</evidence>
<organism evidence="3 4">
    <name type="scientific">Methylocystis borbori</name>
    <dbReference type="NCBI Taxonomy" id="3118750"/>
    <lineage>
        <taxon>Bacteria</taxon>
        <taxon>Pseudomonadati</taxon>
        <taxon>Pseudomonadota</taxon>
        <taxon>Alphaproteobacteria</taxon>
        <taxon>Hyphomicrobiales</taxon>
        <taxon>Methylocystaceae</taxon>
        <taxon>Methylocystis</taxon>
    </lineage>
</organism>
<dbReference type="PROSITE" id="PS50828">
    <property type="entry name" value="SMR"/>
    <property type="match status" value="1"/>
</dbReference>
<dbReference type="Proteomes" id="UP001350748">
    <property type="component" value="Unassembled WGS sequence"/>
</dbReference>
<feature type="region of interest" description="Disordered" evidence="1">
    <location>
        <begin position="1"/>
        <end position="73"/>
    </location>
</feature>